<dbReference type="EMBL" id="LT854705">
    <property type="protein sequence ID" value="SMS14319.1"/>
    <property type="molecule type" value="Genomic_DNA"/>
</dbReference>
<feature type="region of interest" description="Disordered" evidence="1">
    <location>
        <begin position="36"/>
        <end position="68"/>
    </location>
</feature>
<gene>
    <name evidence="3" type="ORF">LZ3411_1269</name>
</gene>
<dbReference type="KEGG" id="lzy:LZ3411_1269"/>
<feature type="domain" description="FMN-binding" evidence="2">
    <location>
        <begin position="78"/>
        <end position="156"/>
    </location>
</feature>
<feature type="compositionally biased region" description="Low complexity" evidence="1">
    <location>
        <begin position="40"/>
        <end position="65"/>
    </location>
</feature>
<dbReference type="SUPFAM" id="SSF49373">
    <property type="entry name" value="Invasin/intimin cell-adhesion fragments"/>
    <property type="match status" value="1"/>
</dbReference>
<dbReference type="AlphaFoldDB" id="A0A1Y6JWK8"/>
<evidence type="ECO:0000259" key="2">
    <source>
        <dbReference type="SMART" id="SM00900"/>
    </source>
</evidence>
<evidence type="ECO:0000313" key="4">
    <source>
        <dbReference type="Proteomes" id="UP000195412"/>
    </source>
</evidence>
<dbReference type="GO" id="GO:0010181">
    <property type="term" value="F:FMN binding"/>
    <property type="evidence" value="ECO:0007669"/>
    <property type="project" value="InterPro"/>
</dbReference>
<dbReference type="GO" id="GO:0016020">
    <property type="term" value="C:membrane"/>
    <property type="evidence" value="ECO:0007669"/>
    <property type="project" value="InterPro"/>
</dbReference>
<accession>A0A1Y6JWK8</accession>
<protein>
    <recommendedName>
        <fullName evidence="2">FMN-binding domain-containing protein</fullName>
    </recommendedName>
</protein>
<dbReference type="InterPro" id="IPR008964">
    <property type="entry name" value="Invasin/intimin_cell_adhesion"/>
</dbReference>
<dbReference type="InterPro" id="IPR007329">
    <property type="entry name" value="FMN-bd"/>
</dbReference>
<dbReference type="Gene3D" id="3.90.1010.20">
    <property type="match status" value="1"/>
</dbReference>
<name>A0A1Y6JWK8_9LACO</name>
<evidence type="ECO:0000256" key="1">
    <source>
        <dbReference type="SAM" id="MobiDB-lite"/>
    </source>
</evidence>
<organism evidence="3 4">
    <name type="scientific">Levilactobacillus zymae</name>
    <dbReference type="NCBI Taxonomy" id="267363"/>
    <lineage>
        <taxon>Bacteria</taxon>
        <taxon>Bacillati</taxon>
        <taxon>Bacillota</taxon>
        <taxon>Bacilli</taxon>
        <taxon>Lactobacillales</taxon>
        <taxon>Lactobacillaceae</taxon>
        <taxon>Levilactobacillus</taxon>
    </lineage>
</organism>
<dbReference type="RefSeq" id="WP_087742030.1">
    <property type="nucleotide sequence ID" value="NZ_LT854705.1"/>
</dbReference>
<dbReference type="Pfam" id="PF04205">
    <property type="entry name" value="FMN_bind"/>
    <property type="match status" value="1"/>
</dbReference>
<dbReference type="Proteomes" id="UP000195412">
    <property type="component" value="Chromosome I"/>
</dbReference>
<reference evidence="4" key="1">
    <citation type="submission" date="2017-05" db="EMBL/GenBank/DDBJ databases">
        <authorList>
            <person name="Papadimitriou K."/>
        </authorList>
    </citation>
    <scope>NUCLEOTIDE SEQUENCE [LARGE SCALE GENOMIC DNA]</scope>
    <source>
        <strain evidence="4">ACA-DC 3411</strain>
    </source>
</reference>
<sequence length="158" mass="16581">MKKIIPGILSVAVAGAVALDGYWLFVKDHVTAATGNQVQSSASSSSATSSSQASSTNARTATSGAYKNGTYTGKATSTQWGDVQVHAVIKNGKITTINVLEYPNDNQHDKQINSQVLPTYKAEALKKQSAKIQLVSGASETYKGFTGSLQNALDQAEV</sequence>
<dbReference type="SMART" id="SM00900">
    <property type="entry name" value="FMN_bind"/>
    <property type="match status" value="1"/>
</dbReference>
<proteinExistence type="predicted"/>
<evidence type="ECO:0000313" key="3">
    <source>
        <dbReference type="EMBL" id="SMS14319.1"/>
    </source>
</evidence>